<dbReference type="Pfam" id="PF00437">
    <property type="entry name" value="T2SSE"/>
    <property type="match status" value="1"/>
</dbReference>
<reference evidence="4" key="1">
    <citation type="submission" date="2017-09" db="EMBL/GenBank/DDBJ databases">
        <title>Depth-based differentiation of microbial function through sediment-hosted aquifers and enrichment of novel symbionts in the deep terrestrial subsurface.</title>
        <authorList>
            <person name="Probst A.J."/>
            <person name="Ladd B."/>
            <person name="Jarett J.K."/>
            <person name="Geller-Mcgrath D.E."/>
            <person name="Sieber C.M.K."/>
            <person name="Emerson J.B."/>
            <person name="Anantharaman K."/>
            <person name="Thomas B.C."/>
            <person name="Malmstrom R."/>
            <person name="Stieglmeier M."/>
            <person name="Klingl A."/>
            <person name="Woyke T."/>
            <person name="Ryan C.M."/>
            <person name="Banfield J.F."/>
        </authorList>
    </citation>
    <scope>NUCLEOTIDE SEQUENCE [LARGE SCALE GENOMIC DNA]</scope>
</reference>
<dbReference type="GO" id="GO:0005524">
    <property type="term" value="F:ATP binding"/>
    <property type="evidence" value="ECO:0007669"/>
    <property type="project" value="InterPro"/>
</dbReference>
<evidence type="ECO:0000313" key="3">
    <source>
        <dbReference type="EMBL" id="PJE73753.1"/>
    </source>
</evidence>
<dbReference type="InterPro" id="IPR001482">
    <property type="entry name" value="T2SS/T4SS_dom"/>
</dbReference>
<dbReference type="EMBL" id="PFER01000014">
    <property type="protein sequence ID" value="PJE73753.1"/>
    <property type="molecule type" value="Genomic_DNA"/>
</dbReference>
<protein>
    <submittedName>
        <fullName evidence="3">Type IV pili twitching motility protein PilT</fullName>
    </submittedName>
</protein>
<gene>
    <name evidence="3" type="ORF">COV02_00880</name>
</gene>
<dbReference type="NCBIfam" id="TIGR01420">
    <property type="entry name" value="pilT_fam"/>
    <property type="match status" value="1"/>
</dbReference>
<comment type="similarity">
    <text evidence="1">Belongs to the GSP E family.</text>
</comment>
<evidence type="ECO:0000313" key="4">
    <source>
        <dbReference type="Proteomes" id="UP000230959"/>
    </source>
</evidence>
<dbReference type="Gene3D" id="3.40.50.300">
    <property type="entry name" value="P-loop containing nucleotide triphosphate hydrolases"/>
    <property type="match status" value="1"/>
</dbReference>
<dbReference type="SUPFAM" id="SSF52540">
    <property type="entry name" value="P-loop containing nucleoside triphosphate hydrolases"/>
    <property type="match status" value="1"/>
</dbReference>
<proteinExistence type="inferred from homology"/>
<dbReference type="GO" id="GO:0016887">
    <property type="term" value="F:ATP hydrolysis activity"/>
    <property type="evidence" value="ECO:0007669"/>
    <property type="project" value="InterPro"/>
</dbReference>
<dbReference type="InterPro" id="IPR006321">
    <property type="entry name" value="PilT/PilU"/>
</dbReference>
<dbReference type="PANTHER" id="PTHR30486">
    <property type="entry name" value="TWITCHING MOTILITY PROTEIN PILT"/>
    <property type="match status" value="1"/>
</dbReference>
<sequence length="354" mass="39642">MTDYSKKLKELILTTIKEGASDLHLTVGRHPTIRIAGELIPLVNEPVLTPSDTEGLIKTFLNDDEEKSLKENKEIDLSYAHEDKTRFRVNAFYQRGFLGAALRNIPTSIKTLKELNLPEILTEFADRKQGFFLVVGPIGQGKSTTLASMIDHINRTKSKHIITVEDPVEYIFTQDKSIVDQREVRYDTMSFGSAMRSMFRQDINVALIGEMRDVETISTAVTAAETGHLIFSTLHTNNAAQTIDRIIDSFPPNQQNQIRAQLASVLLGVFSQRLVSRISGGRIPAYELMLNNSAVRTLIREGRTHELDMVIETGYEQGMISLNRSLAELVRAGEINMKDALNQSLNPRGLEALT</sequence>
<organism evidence="3 4">
    <name type="scientific">Candidatus Terrybacteria bacterium CG10_big_fil_rev_8_21_14_0_10_41_10</name>
    <dbReference type="NCBI Taxonomy" id="1975026"/>
    <lineage>
        <taxon>Bacteria</taxon>
        <taxon>Candidatus Terryibacteriota</taxon>
    </lineage>
</organism>
<name>A0A2M8LAU7_9BACT</name>
<dbReference type="PANTHER" id="PTHR30486:SF16">
    <property type="entry name" value="TWITCHING MOTILITY PROTEIN PILT"/>
    <property type="match status" value="1"/>
</dbReference>
<dbReference type="AlphaFoldDB" id="A0A2M8LAU7"/>
<feature type="domain" description="Bacterial type II secretion system protein E" evidence="2">
    <location>
        <begin position="7"/>
        <end position="278"/>
    </location>
</feature>
<evidence type="ECO:0000259" key="2">
    <source>
        <dbReference type="Pfam" id="PF00437"/>
    </source>
</evidence>
<dbReference type="InterPro" id="IPR050921">
    <property type="entry name" value="T4SS_GSP_E_ATPase"/>
</dbReference>
<dbReference type="Gene3D" id="3.30.450.90">
    <property type="match status" value="1"/>
</dbReference>
<evidence type="ECO:0000256" key="1">
    <source>
        <dbReference type="ARBA" id="ARBA00006611"/>
    </source>
</evidence>
<dbReference type="InterPro" id="IPR027417">
    <property type="entry name" value="P-loop_NTPase"/>
</dbReference>
<dbReference type="Proteomes" id="UP000230959">
    <property type="component" value="Unassembled WGS sequence"/>
</dbReference>
<accession>A0A2M8LAU7</accession>
<dbReference type="CDD" id="cd01131">
    <property type="entry name" value="PilT"/>
    <property type="match status" value="1"/>
</dbReference>
<comment type="caution">
    <text evidence="3">The sequence shown here is derived from an EMBL/GenBank/DDBJ whole genome shotgun (WGS) entry which is preliminary data.</text>
</comment>